<proteinExistence type="predicted"/>
<name>A0A2J9PNB2_9LACT</name>
<accession>A0A2J9PNB2</accession>
<dbReference type="AlphaFoldDB" id="A0A2J9PNB2"/>
<comment type="caution">
    <text evidence="3">The sequence shown here is derived from an EMBL/GenBank/DDBJ whole genome shotgun (WGS) entry which is preliminary data.</text>
</comment>
<dbReference type="EMBL" id="NBTM02000001">
    <property type="protein sequence ID" value="PNL91825.1"/>
    <property type="molecule type" value="Genomic_DNA"/>
</dbReference>
<dbReference type="Pfam" id="PF02645">
    <property type="entry name" value="DegV"/>
    <property type="match status" value="1"/>
</dbReference>
<dbReference type="Gene3D" id="3.40.50.10170">
    <property type="match status" value="1"/>
</dbReference>
<dbReference type="PANTHER" id="PTHR33434:SF2">
    <property type="entry name" value="FATTY ACID-BINDING PROTEIN TM_1468"/>
    <property type="match status" value="1"/>
</dbReference>
<dbReference type="InterPro" id="IPR050270">
    <property type="entry name" value="DegV_domain_contain"/>
</dbReference>
<dbReference type="PANTHER" id="PTHR33434">
    <property type="entry name" value="DEGV DOMAIN-CONTAINING PROTEIN DR_1986-RELATED"/>
    <property type="match status" value="1"/>
</dbReference>
<evidence type="ECO:0000313" key="4">
    <source>
        <dbReference type="Proteomes" id="UP000192813"/>
    </source>
</evidence>
<reference evidence="4" key="1">
    <citation type="submission" date="2017-12" db="EMBL/GenBank/DDBJ databases">
        <title>FDA dAtabase for Regulatory Grade micrObial Sequences (FDA-ARGOS): Supporting development and validation of Infectious Disease Dx tests.</title>
        <authorList>
            <person name="Hoffmann M."/>
            <person name="Allard M."/>
            <person name="Evans P."/>
            <person name="Brown E."/>
            <person name="Tallon L."/>
            <person name="Sadzewicz L."/>
            <person name="Sengamalay N."/>
            <person name="Ott S."/>
            <person name="Godinez A."/>
            <person name="Nagaraj S."/>
            <person name="Vavikolanu K."/>
            <person name="Aluvathingal J."/>
            <person name="Nadendla S."/>
            <person name="Sichtig H."/>
        </authorList>
    </citation>
    <scope>NUCLEOTIDE SEQUENCE [LARGE SCALE GENOMIC DNA]</scope>
    <source>
        <strain evidence="4">FDAARGOS_249</strain>
    </source>
</reference>
<dbReference type="InterPro" id="IPR003797">
    <property type="entry name" value="DegV"/>
</dbReference>
<comment type="function">
    <text evidence="1">May bind long-chain fatty acids, such as palmitate, and may play a role in lipid transport or fatty acid metabolism.</text>
</comment>
<organism evidence="3 4">
    <name type="scientific">Aerococcus viridans</name>
    <dbReference type="NCBI Taxonomy" id="1377"/>
    <lineage>
        <taxon>Bacteria</taxon>
        <taxon>Bacillati</taxon>
        <taxon>Bacillota</taxon>
        <taxon>Bacilli</taxon>
        <taxon>Lactobacillales</taxon>
        <taxon>Aerococcaceae</taxon>
        <taxon>Aerococcus</taxon>
    </lineage>
</organism>
<dbReference type="Proteomes" id="UP000192813">
    <property type="component" value="Unassembled WGS sequence"/>
</dbReference>
<evidence type="ECO:0000256" key="1">
    <source>
        <dbReference type="ARBA" id="ARBA00003238"/>
    </source>
</evidence>
<sequence length="290" mass="32953">MRSAIIVDSTSSLPDELKNHPDVYEVTLKVAFKDGEVMDDTTNEMSLKHFYHKMVSVDELPTSSQPEPADYYRIMDELIAKGYDEVYGVFMSSKLSGTFQTARMVMQEYQDRINVHLIDTKAVSIIIAHEVKELIRLIESGYKAEQIIPAMNQMIQDSEIYIFIEDLNNLVKGGRAKAASAFIGSVLKIFPILRFEDDGTVDVFEKIRTEGKIKKSWLHIYEEARDQFGDRLHLGFAHGDAYDKAVEFRDFFLEHYPNEDIIIRYLTPVLGVHGGKGSLGMGLLVDADLD</sequence>
<keyword evidence="2" id="KW-0446">Lipid-binding</keyword>
<gene>
    <name evidence="3" type="ORF">A6J77_006140</name>
</gene>
<dbReference type="PROSITE" id="PS51482">
    <property type="entry name" value="DEGV"/>
    <property type="match status" value="1"/>
</dbReference>
<dbReference type="Gene3D" id="3.30.1180.10">
    <property type="match status" value="1"/>
</dbReference>
<evidence type="ECO:0000256" key="2">
    <source>
        <dbReference type="ARBA" id="ARBA00023121"/>
    </source>
</evidence>
<dbReference type="InterPro" id="IPR043168">
    <property type="entry name" value="DegV_C"/>
</dbReference>
<dbReference type="NCBIfam" id="TIGR00762">
    <property type="entry name" value="DegV"/>
    <property type="match status" value="1"/>
</dbReference>
<evidence type="ECO:0000313" key="3">
    <source>
        <dbReference type="EMBL" id="PNL91825.1"/>
    </source>
</evidence>
<dbReference type="GO" id="GO:0008289">
    <property type="term" value="F:lipid binding"/>
    <property type="evidence" value="ECO:0007669"/>
    <property type="project" value="UniProtKB-KW"/>
</dbReference>
<protein>
    <submittedName>
        <fullName evidence="3">DegV family protein</fullName>
    </submittedName>
</protein>
<dbReference type="SUPFAM" id="SSF82549">
    <property type="entry name" value="DAK1/DegV-like"/>
    <property type="match status" value="1"/>
</dbReference>
<dbReference type="RefSeq" id="WP_083069093.1">
    <property type="nucleotide sequence ID" value="NZ_CBCPHS010000029.1"/>
</dbReference>